<dbReference type="AlphaFoldDB" id="A0A7S2H5Q8"/>
<evidence type="ECO:0000313" key="4">
    <source>
        <dbReference type="EMBL" id="CAD9481177.1"/>
    </source>
</evidence>
<dbReference type="PANTHER" id="PTHR44094:SF8">
    <property type="entry name" value="DNAJ HEAT SHOCK N-TERMINAL DOMAIN-CONTAINING PROTEIN-RELATED"/>
    <property type="match status" value="1"/>
</dbReference>
<feature type="compositionally biased region" description="Basic and acidic residues" evidence="2">
    <location>
        <begin position="188"/>
        <end position="197"/>
    </location>
</feature>
<evidence type="ECO:0000259" key="3">
    <source>
        <dbReference type="Pfam" id="PF14308"/>
    </source>
</evidence>
<feature type="region of interest" description="Disordered" evidence="2">
    <location>
        <begin position="188"/>
        <end position="228"/>
    </location>
</feature>
<evidence type="ECO:0000256" key="2">
    <source>
        <dbReference type="SAM" id="MobiDB-lite"/>
    </source>
</evidence>
<dbReference type="InterPro" id="IPR052423">
    <property type="entry name" value="EMIR"/>
</dbReference>
<feature type="compositionally biased region" description="Low complexity" evidence="2">
    <location>
        <begin position="343"/>
        <end position="364"/>
    </location>
</feature>
<proteinExistence type="predicted"/>
<feature type="compositionally biased region" description="Basic and acidic residues" evidence="2">
    <location>
        <begin position="215"/>
        <end position="225"/>
    </location>
</feature>
<organism evidence="4">
    <name type="scientific">Helicotheca tamesis</name>
    <dbReference type="NCBI Taxonomy" id="374047"/>
    <lineage>
        <taxon>Eukaryota</taxon>
        <taxon>Sar</taxon>
        <taxon>Stramenopiles</taxon>
        <taxon>Ochrophyta</taxon>
        <taxon>Bacillariophyta</taxon>
        <taxon>Mediophyceae</taxon>
        <taxon>Lithodesmiophycidae</taxon>
        <taxon>Lithodesmiales</taxon>
        <taxon>Lithodesmiaceae</taxon>
        <taxon>Helicotheca</taxon>
    </lineage>
</organism>
<name>A0A7S2H5Q8_9STRA</name>
<dbReference type="EMBL" id="HBGV01006081">
    <property type="protein sequence ID" value="CAD9481177.1"/>
    <property type="molecule type" value="Transcribed_RNA"/>
</dbReference>
<sequence>MSFFAVMFGSTLVEPYVGELWIATTADSVMKDAVKQQEMMSDEEDLEKMQEEAADLAGRAVAAEEAKLKQRKREVKIAMNLRTRIAEYMDGSMTEEDFRADCQNEAEKIAKGSFGSTFLVTIGNALLLESDEYLGFQKSFLGVDGHLTRARKRAGSIQANYKIVSSGIKAASAGRKVYKEVESAQQKLTKEHEKEAVKAAADAVEGTSTEDDADATAKEQKHSEEAEAAQAALAAAKLEESIPAILELAWAVNVRDISRTLRKVCKKLFSDASVTLEDRQKRAYALRVMGKEFFTTGKAAGGTTSVKADSGDIKARAEVAVMTTMAKAQGQEVSEEDTESLIQQAKTAAAEAQKSAEGAAGKES</sequence>
<accession>A0A7S2H5Q8</accession>
<evidence type="ECO:0000256" key="1">
    <source>
        <dbReference type="SAM" id="Coils"/>
    </source>
</evidence>
<reference evidence="4" key="1">
    <citation type="submission" date="2021-01" db="EMBL/GenBank/DDBJ databases">
        <authorList>
            <person name="Corre E."/>
            <person name="Pelletier E."/>
            <person name="Niang G."/>
            <person name="Scheremetjew M."/>
            <person name="Finn R."/>
            <person name="Kale V."/>
            <person name="Holt S."/>
            <person name="Cochrane G."/>
            <person name="Meng A."/>
            <person name="Brown T."/>
            <person name="Cohen L."/>
        </authorList>
    </citation>
    <scope>NUCLEOTIDE SEQUENCE</scope>
    <source>
        <strain evidence="4">CCMP826</strain>
    </source>
</reference>
<protein>
    <recommendedName>
        <fullName evidence="3">DNAJ-containing protein X-domain domain-containing protein</fullName>
    </recommendedName>
</protein>
<gene>
    <name evidence="4" type="ORF">HTAM1171_LOCUS3667</name>
</gene>
<keyword evidence="1" id="KW-0175">Coiled coil</keyword>
<dbReference type="Pfam" id="PF14308">
    <property type="entry name" value="DnaJ-X"/>
    <property type="match status" value="1"/>
</dbReference>
<feature type="domain" description="DNAJ-containing protein X-domain" evidence="3">
    <location>
        <begin position="70"/>
        <end position="299"/>
    </location>
</feature>
<feature type="region of interest" description="Disordered" evidence="2">
    <location>
        <begin position="328"/>
        <end position="364"/>
    </location>
</feature>
<feature type="coiled-coil region" evidence="1">
    <location>
        <begin position="39"/>
        <end position="66"/>
    </location>
</feature>
<dbReference type="InterPro" id="IPR026894">
    <property type="entry name" value="DnaJ_X"/>
</dbReference>
<dbReference type="PANTHER" id="PTHR44094">
    <property type="entry name" value="DNAJ HEAT SHOCK N-TERMINAL DOMAIN-CONTAINING PROTEIN"/>
    <property type="match status" value="1"/>
</dbReference>